<protein>
    <submittedName>
        <fullName evidence="2">Uncharacterized protein</fullName>
    </submittedName>
</protein>
<evidence type="ECO:0000256" key="1">
    <source>
        <dbReference type="SAM" id="MobiDB-lite"/>
    </source>
</evidence>
<reference evidence="3" key="1">
    <citation type="journal article" date="2019" name="Int. J. Syst. Evol. Microbiol.">
        <title>The Global Catalogue of Microorganisms (GCM) 10K type strain sequencing project: providing services to taxonomists for standard genome sequencing and annotation.</title>
        <authorList>
            <consortium name="The Broad Institute Genomics Platform"/>
            <consortium name="The Broad Institute Genome Sequencing Center for Infectious Disease"/>
            <person name="Wu L."/>
            <person name="Ma J."/>
        </authorList>
    </citation>
    <scope>NUCLEOTIDE SEQUENCE [LARGE SCALE GENOMIC DNA]</scope>
    <source>
        <strain evidence="3">JCM 13929</strain>
    </source>
</reference>
<sequence>MNEEQFLTLLEEADPLGTLPEAEEVTVEEAKRALRQAFDDFERYVHEGTPPGTQDAERQAATIALLRTALLASLAALRTPQPRSRRPQDRRPQERGPGLPLPRIRLPIFSEPPPAQERAQEPPRVHVSTLSEAAKSAFAAARRLLASAQPPPPQKVIQPWAADAELIGHLHLLLGAEHTRDGELALAYVGDLRTALRQRHGIDVVTYDGHNGELFEIHDCVRPEDSGRTRRPALTTRGELLRRGEAFATLPEPDQEVRPESGQEGERNEQDV</sequence>
<keyword evidence="3" id="KW-1185">Reference proteome</keyword>
<feature type="region of interest" description="Disordered" evidence="1">
    <location>
        <begin position="225"/>
        <end position="272"/>
    </location>
</feature>
<organism evidence="2 3">
    <name type="scientific">Nonomuraea maheshkhaliensis</name>
    <dbReference type="NCBI Taxonomy" id="419590"/>
    <lineage>
        <taxon>Bacteria</taxon>
        <taxon>Bacillati</taxon>
        <taxon>Actinomycetota</taxon>
        <taxon>Actinomycetes</taxon>
        <taxon>Streptosporangiales</taxon>
        <taxon>Streptosporangiaceae</taxon>
        <taxon>Nonomuraea</taxon>
    </lineage>
</organism>
<evidence type="ECO:0000313" key="2">
    <source>
        <dbReference type="EMBL" id="GAA1612704.1"/>
    </source>
</evidence>
<dbReference type="EMBL" id="BAAAMU010000002">
    <property type="protein sequence ID" value="GAA1612704.1"/>
    <property type="molecule type" value="Genomic_DNA"/>
</dbReference>
<dbReference type="Proteomes" id="UP001500064">
    <property type="component" value="Unassembled WGS sequence"/>
</dbReference>
<name>A0ABN2ENV7_9ACTN</name>
<feature type="compositionally biased region" description="Low complexity" evidence="1">
    <location>
        <begin position="95"/>
        <end position="108"/>
    </location>
</feature>
<proteinExistence type="predicted"/>
<evidence type="ECO:0000313" key="3">
    <source>
        <dbReference type="Proteomes" id="UP001500064"/>
    </source>
</evidence>
<dbReference type="RefSeq" id="WP_346101287.1">
    <property type="nucleotide sequence ID" value="NZ_BAAAMU010000002.1"/>
</dbReference>
<accession>A0ABN2ENV7</accession>
<feature type="compositionally biased region" description="Basic and acidic residues" evidence="1">
    <location>
        <begin position="255"/>
        <end position="272"/>
    </location>
</feature>
<feature type="region of interest" description="Disordered" evidence="1">
    <location>
        <begin position="76"/>
        <end position="121"/>
    </location>
</feature>
<gene>
    <name evidence="2" type="ORF">GCM10009733_005940</name>
</gene>
<comment type="caution">
    <text evidence="2">The sequence shown here is derived from an EMBL/GenBank/DDBJ whole genome shotgun (WGS) entry which is preliminary data.</text>
</comment>